<organism evidence="1 2">
    <name type="scientific">Nannocystis pusilla</name>
    <dbReference type="NCBI Taxonomy" id="889268"/>
    <lineage>
        <taxon>Bacteria</taxon>
        <taxon>Pseudomonadati</taxon>
        <taxon>Myxococcota</taxon>
        <taxon>Polyangia</taxon>
        <taxon>Nannocystales</taxon>
        <taxon>Nannocystaceae</taxon>
        <taxon>Nannocystis</taxon>
    </lineage>
</organism>
<proteinExistence type="predicted"/>
<dbReference type="Proteomes" id="UP001139031">
    <property type="component" value="Unassembled WGS sequence"/>
</dbReference>
<comment type="caution">
    <text evidence="1">The sequence shown here is derived from an EMBL/GenBank/DDBJ whole genome shotgun (WGS) entry which is preliminary data.</text>
</comment>
<gene>
    <name evidence="1" type="ORF">K7C98_02670</name>
</gene>
<name>A0ABS7TIW0_9BACT</name>
<dbReference type="EMBL" id="JAIRAU010000001">
    <property type="protein sequence ID" value="MBZ5708145.1"/>
    <property type="molecule type" value="Genomic_DNA"/>
</dbReference>
<evidence type="ECO:0000313" key="2">
    <source>
        <dbReference type="Proteomes" id="UP001139031"/>
    </source>
</evidence>
<dbReference type="RefSeq" id="WP_224189899.1">
    <property type="nucleotide sequence ID" value="NZ_JAIRAU010000001.1"/>
</dbReference>
<keyword evidence="2" id="KW-1185">Reference proteome</keyword>
<reference evidence="1" key="1">
    <citation type="submission" date="2021-08" db="EMBL/GenBank/DDBJ databases">
        <authorList>
            <person name="Stevens D.C."/>
        </authorList>
    </citation>
    <scope>NUCLEOTIDE SEQUENCE</scope>
    <source>
        <strain evidence="1">DSM 53165</strain>
    </source>
</reference>
<evidence type="ECO:0008006" key="3">
    <source>
        <dbReference type="Google" id="ProtNLM"/>
    </source>
</evidence>
<accession>A0ABS7TIW0</accession>
<protein>
    <recommendedName>
        <fullName evidence="3">ATP-binding protein</fullName>
    </recommendedName>
</protein>
<evidence type="ECO:0000313" key="1">
    <source>
        <dbReference type="EMBL" id="MBZ5708145.1"/>
    </source>
</evidence>
<sequence>MHEGMRIRRFCEIIERHCTVFILERALKEHFDQQLAQVAIGNNLAEIAFRLVVAYEARLAELAAAIGEVQPNPELREAFARLLEPLPGVKNPGRRVHETLLVSADPPEAFIDRTSLRQYLVEASREHAGYHALSLHGSPASGKTFSWQLIQAVAQEQEARAAYLDLSEGYLPGDEGLHEVCESIATLLDLDVDGLRRQVLADNPRAEKVALKFALWLEPALRSMPRPVWLGLDGLSAPTTCAGVTGFLVPHLLKRAAAQALPGLFLILLGYDARTIRQTRGRILHEQVEGLSRADVEGYVRECVARSSRPKTEAETAALVQRIVKDTQWPYDHEAMLAISREAGLVAKELLP</sequence>